<evidence type="ECO:0000313" key="2">
    <source>
        <dbReference type="Ensembl" id="ENSSSCP00015038303.1"/>
    </source>
</evidence>
<protein>
    <recommendedName>
        <fullName evidence="1">Formin GTPase-binding domain-containing protein</fullName>
    </recommendedName>
</protein>
<dbReference type="Pfam" id="PF06371">
    <property type="entry name" value="Drf_GBD"/>
    <property type="match status" value="1"/>
</dbReference>
<dbReference type="GO" id="GO:0030036">
    <property type="term" value="P:actin cytoskeleton organization"/>
    <property type="evidence" value="ECO:0007669"/>
    <property type="project" value="InterPro"/>
</dbReference>
<accession>A0A8D0PXB7</accession>
<gene>
    <name evidence="2" type="primary">DAAM1</name>
</gene>
<dbReference type="GO" id="GO:0031267">
    <property type="term" value="F:small GTPase binding"/>
    <property type="evidence" value="ECO:0007669"/>
    <property type="project" value="InterPro"/>
</dbReference>
<evidence type="ECO:0000313" key="3">
    <source>
        <dbReference type="Proteomes" id="UP000694726"/>
    </source>
</evidence>
<evidence type="ECO:0000259" key="1">
    <source>
        <dbReference type="Pfam" id="PF06371"/>
    </source>
</evidence>
<dbReference type="InterPro" id="IPR051425">
    <property type="entry name" value="Formin_Homology"/>
</dbReference>
<dbReference type="InterPro" id="IPR010473">
    <property type="entry name" value="GTPase-bd"/>
</dbReference>
<name>A0A8D0PXB7_PIG</name>
<dbReference type="GO" id="GO:0003779">
    <property type="term" value="F:actin binding"/>
    <property type="evidence" value="ECO:0007669"/>
    <property type="project" value="InterPro"/>
</dbReference>
<dbReference type="AlphaFoldDB" id="A0A8D0PXB7"/>
<sequence length="165" mass="19280">MAPRKRGGRGISFIFCCFRNNDHPEITYRLRNDSNFALQTMEPALPMPPVEELDVMFSELVDELDLTDKHREAMFALPAEKKWQIYCSKKKVRCLFWLQLTGRLSFLVPIAFPFYHQNSDSSLQCKNQMECVLWCPGCYMCPRAISSDAVFYQHFIAPLTSRHFL</sequence>
<reference evidence="2" key="1">
    <citation type="submission" date="2025-08" db="UniProtKB">
        <authorList>
            <consortium name="Ensembl"/>
        </authorList>
    </citation>
    <scope>IDENTIFICATION</scope>
</reference>
<feature type="domain" description="Formin GTPase-binding" evidence="1">
    <location>
        <begin position="46"/>
        <end position="92"/>
    </location>
</feature>
<organism evidence="2 3">
    <name type="scientific">Sus scrofa</name>
    <name type="common">Pig</name>
    <dbReference type="NCBI Taxonomy" id="9823"/>
    <lineage>
        <taxon>Eukaryota</taxon>
        <taxon>Metazoa</taxon>
        <taxon>Chordata</taxon>
        <taxon>Craniata</taxon>
        <taxon>Vertebrata</taxon>
        <taxon>Euteleostomi</taxon>
        <taxon>Mammalia</taxon>
        <taxon>Eutheria</taxon>
        <taxon>Laurasiatheria</taxon>
        <taxon>Artiodactyla</taxon>
        <taxon>Suina</taxon>
        <taxon>Suidae</taxon>
        <taxon>Sus</taxon>
    </lineage>
</organism>
<dbReference type="PANTHER" id="PTHR45725">
    <property type="entry name" value="FORMIN HOMOLOGY 2 FAMILY MEMBER"/>
    <property type="match status" value="1"/>
</dbReference>
<dbReference type="Ensembl" id="ENSSSCT00015093533.1">
    <property type="protein sequence ID" value="ENSSSCP00015038303.1"/>
    <property type="gene ID" value="ENSSSCG00015069659.1"/>
</dbReference>
<dbReference type="Proteomes" id="UP000694726">
    <property type="component" value="Unplaced"/>
</dbReference>
<proteinExistence type="predicted"/>
<dbReference type="SUPFAM" id="SSF48371">
    <property type="entry name" value="ARM repeat"/>
    <property type="match status" value="1"/>
</dbReference>
<dbReference type="PANTHER" id="PTHR45725:SF16">
    <property type="entry name" value="DISHEVELED-ASSOCIATED ACTIVATOR OF MORPHOGENESIS 1"/>
    <property type="match status" value="1"/>
</dbReference>
<dbReference type="InterPro" id="IPR016024">
    <property type="entry name" value="ARM-type_fold"/>
</dbReference>